<evidence type="ECO:0000256" key="1">
    <source>
        <dbReference type="ARBA" id="ARBA00008857"/>
    </source>
</evidence>
<dbReference type="InterPro" id="IPR010998">
    <property type="entry name" value="Integrase_recombinase_N"/>
</dbReference>
<dbReference type="InterPro" id="IPR013762">
    <property type="entry name" value="Integrase-like_cat_sf"/>
</dbReference>
<sequence>MAKKKEVLFCDYYDDWIELYKVGAIADITLKKYYQTAKVLREFCPKLLVSDFDRKEYQRLINEYAKTHEKQTTIDFHHQVKACIKDMYHDGLLKNDPTYRAVMKGTASTRSKKKKFLQLDELQKLLRSLDLSTGISRDWFILLVAKTGMRYAEALALTPADFNWTENTLTINKTWDYKNANGGFKATKTTGSVRAIKVDWQIVVQFKPVVEKLPETEPIFIEKDDLGHYKRQFNSVINNYLSGKCRALDITVISLHALRHTHASVLLAEGVSINTISARLGHADVSVTQETYAHVLDELQKKDDQKMMSVLMQIA</sequence>
<dbReference type="Gene3D" id="1.10.443.10">
    <property type="entry name" value="Intergrase catalytic core"/>
    <property type="match status" value="1"/>
</dbReference>
<dbReference type="EMBL" id="JARQAJ010000003">
    <property type="protein sequence ID" value="MDT2759289.1"/>
    <property type="molecule type" value="Genomic_DNA"/>
</dbReference>
<feature type="domain" description="Tyr recombinase" evidence="4">
    <location>
        <begin position="112"/>
        <end position="305"/>
    </location>
</feature>
<proteinExistence type="inferred from homology"/>
<dbReference type="Gene3D" id="1.10.150.130">
    <property type="match status" value="1"/>
</dbReference>
<comment type="similarity">
    <text evidence="1">Belongs to the 'phage' integrase family.</text>
</comment>
<keyword evidence="6" id="KW-1185">Reference proteome</keyword>
<comment type="caution">
    <text evidence="5">The sequence shown here is derived from an EMBL/GenBank/DDBJ whole genome shotgun (WGS) entry which is preliminary data.</text>
</comment>
<dbReference type="Pfam" id="PF00589">
    <property type="entry name" value="Phage_integrase"/>
    <property type="match status" value="1"/>
</dbReference>
<protein>
    <submittedName>
        <fullName evidence="5">Tyrosine-type recombinase/integrase</fullName>
    </submittedName>
</protein>
<dbReference type="CDD" id="cd01189">
    <property type="entry name" value="INT_ICEBs1_C_like"/>
    <property type="match status" value="1"/>
</dbReference>
<dbReference type="SUPFAM" id="SSF56349">
    <property type="entry name" value="DNA breaking-rejoining enzymes"/>
    <property type="match status" value="1"/>
</dbReference>
<evidence type="ECO:0000256" key="2">
    <source>
        <dbReference type="ARBA" id="ARBA00023125"/>
    </source>
</evidence>
<dbReference type="InterPro" id="IPR011010">
    <property type="entry name" value="DNA_brk_join_enz"/>
</dbReference>
<dbReference type="RefSeq" id="WP_311829776.1">
    <property type="nucleotide sequence ID" value="NZ_JARQAJ010000003.1"/>
</dbReference>
<reference evidence="5" key="1">
    <citation type="submission" date="2023-03" db="EMBL/GenBank/DDBJ databases">
        <authorList>
            <person name="Shen W."/>
            <person name="Cai J."/>
        </authorList>
    </citation>
    <scope>NUCLEOTIDE SEQUENCE</scope>
    <source>
        <strain evidence="5">P66-3</strain>
    </source>
</reference>
<dbReference type="InterPro" id="IPR002104">
    <property type="entry name" value="Integrase_catalytic"/>
</dbReference>
<gene>
    <name evidence="5" type="ORF">P7H27_05885</name>
</gene>
<evidence type="ECO:0000259" key="4">
    <source>
        <dbReference type="PROSITE" id="PS51898"/>
    </source>
</evidence>
<keyword evidence="3" id="KW-0233">DNA recombination</keyword>
<name>A0ABU3F9F8_9ENTE</name>
<evidence type="ECO:0000313" key="6">
    <source>
        <dbReference type="Proteomes" id="UP001181046"/>
    </source>
</evidence>
<organism evidence="5 6">
    <name type="scientific">Enterococcus xiangfangensis</name>
    <dbReference type="NCBI Taxonomy" id="1296537"/>
    <lineage>
        <taxon>Bacteria</taxon>
        <taxon>Bacillati</taxon>
        <taxon>Bacillota</taxon>
        <taxon>Bacilli</taxon>
        <taxon>Lactobacillales</taxon>
        <taxon>Enterococcaceae</taxon>
        <taxon>Enterococcus</taxon>
    </lineage>
</organism>
<dbReference type="PANTHER" id="PTHR30349">
    <property type="entry name" value="PHAGE INTEGRASE-RELATED"/>
    <property type="match status" value="1"/>
</dbReference>
<dbReference type="Proteomes" id="UP001181046">
    <property type="component" value="Unassembled WGS sequence"/>
</dbReference>
<accession>A0ABU3F9F8</accession>
<keyword evidence="2" id="KW-0238">DNA-binding</keyword>
<dbReference type="InterPro" id="IPR050090">
    <property type="entry name" value="Tyrosine_recombinase_XerCD"/>
</dbReference>
<dbReference type="PANTHER" id="PTHR30349:SF64">
    <property type="entry name" value="PROPHAGE INTEGRASE INTD-RELATED"/>
    <property type="match status" value="1"/>
</dbReference>
<evidence type="ECO:0000313" key="5">
    <source>
        <dbReference type="EMBL" id="MDT2759289.1"/>
    </source>
</evidence>
<dbReference type="PROSITE" id="PS51898">
    <property type="entry name" value="TYR_RECOMBINASE"/>
    <property type="match status" value="1"/>
</dbReference>
<evidence type="ECO:0000256" key="3">
    <source>
        <dbReference type="ARBA" id="ARBA00023172"/>
    </source>
</evidence>